<accession>A0A8H7CTL4</accession>
<dbReference type="OrthoDB" id="66095at2759"/>
<dbReference type="EMBL" id="JACAZH010000015">
    <property type="protein sequence ID" value="KAF7349780.1"/>
    <property type="molecule type" value="Genomic_DNA"/>
</dbReference>
<evidence type="ECO:0000256" key="1">
    <source>
        <dbReference type="SAM" id="MobiDB-lite"/>
    </source>
</evidence>
<name>A0A8H7CTL4_9AGAR</name>
<gene>
    <name evidence="2" type="ORF">MSAN_01705200</name>
</gene>
<comment type="caution">
    <text evidence="2">The sequence shown here is derived from an EMBL/GenBank/DDBJ whole genome shotgun (WGS) entry which is preliminary data.</text>
</comment>
<keyword evidence="3" id="KW-1185">Reference proteome</keyword>
<sequence length="234" mass="26182">MSGFFARSTHETEGDEERQGIAGAPLTERSLHDVIITRDILFSFFPPELVYIVLHHAEYWVEARALCTKDITVAANESLSYLETSTILDHQQFGTEDIHLKVARVEFRIVSHDQGWCSDPTLDDTYRGYTWFEAAILRPNDADPAVVHQVHNATGEARRWAVQTNYTASSEFRKHIVTWNADGSFSAGPGAGGGTGFIACLQAGDRIELIARAMYPRWVNWIESAQVSVYYGIG</sequence>
<feature type="region of interest" description="Disordered" evidence="1">
    <location>
        <begin position="1"/>
        <end position="23"/>
    </location>
</feature>
<dbReference type="Proteomes" id="UP000623467">
    <property type="component" value="Unassembled WGS sequence"/>
</dbReference>
<protein>
    <submittedName>
        <fullName evidence="2">Ankyrin repeat protein</fullName>
    </submittedName>
</protein>
<evidence type="ECO:0000313" key="3">
    <source>
        <dbReference type="Proteomes" id="UP000623467"/>
    </source>
</evidence>
<dbReference type="AlphaFoldDB" id="A0A8H7CTL4"/>
<reference evidence="2" key="1">
    <citation type="submission" date="2020-05" db="EMBL/GenBank/DDBJ databases">
        <title>Mycena genomes resolve the evolution of fungal bioluminescence.</title>
        <authorList>
            <person name="Tsai I.J."/>
        </authorList>
    </citation>
    <scope>NUCLEOTIDE SEQUENCE</scope>
    <source>
        <strain evidence="2">160909Yilan</strain>
    </source>
</reference>
<evidence type="ECO:0000313" key="2">
    <source>
        <dbReference type="EMBL" id="KAF7349780.1"/>
    </source>
</evidence>
<organism evidence="2 3">
    <name type="scientific">Mycena sanguinolenta</name>
    <dbReference type="NCBI Taxonomy" id="230812"/>
    <lineage>
        <taxon>Eukaryota</taxon>
        <taxon>Fungi</taxon>
        <taxon>Dikarya</taxon>
        <taxon>Basidiomycota</taxon>
        <taxon>Agaricomycotina</taxon>
        <taxon>Agaricomycetes</taxon>
        <taxon>Agaricomycetidae</taxon>
        <taxon>Agaricales</taxon>
        <taxon>Marasmiineae</taxon>
        <taxon>Mycenaceae</taxon>
        <taxon>Mycena</taxon>
    </lineage>
</organism>
<proteinExistence type="predicted"/>